<organism evidence="2">
    <name type="scientific">marine sediment metagenome</name>
    <dbReference type="NCBI Taxonomy" id="412755"/>
    <lineage>
        <taxon>unclassified sequences</taxon>
        <taxon>metagenomes</taxon>
        <taxon>ecological metagenomes</taxon>
    </lineage>
</organism>
<feature type="transmembrane region" description="Helical" evidence="1">
    <location>
        <begin position="7"/>
        <end position="26"/>
    </location>
</feature>
<accession>A0A0F9PBY9</accession>
<evidence type="ECO:0000256" key="1">
    <source>
        <dbReference type="SAM" id="Phobius"/>
    </source>
</evidence>
<comment type="caution">
    <text evidence="2">The sequence shown here is derived from an EMBL/GenBank/DDBJ whole genome shotgun (WGS) entry which is preliminary data.</text>
</comment>
<keyword evidence="1" id="KW-0812">Transmembrane</keyword>
<dbReference type="EMBL" id="LAZR01002496">
    <property type="protein sequence ID" value="KKN29330.1"/>
    <property type="molecule type" value="Genomic_DNA"/>
</dbReference>
<evidence type="ECO:0000313" key="2">
    <source>
        <dbReference type="EMBL" id="KKN29330.1"/>
    </source>
</evidence>
<keyword evidence="1" id="KW-1133">Transmembrane helix</keyword>
<proteinExistence type="predicted"/>
<name>A0A0F9PBY9_9ZZZZ</name>
<dbReference type="AlphaFoldDB" id="A0A0F9PBY9"/>
<feature type="transmembrane region" description="Helical" evidence="1">
    <location>
        <begin position="46"/>
        <end position="70"/>
    </location>
</feature>
<keyword evidence="1" id="KW-0472">Membrane</keyword>
<sequence length="78" mass="8936">MRKVMQYIITYGSGLFMLIVLFKKSIDEVDGEILAGELTGWAIGGEILYLMFLSALLAGFVLWFWGWLFFGWGDKPTY</sequence>
<reference evidence="2" key="1">
    <citation type="journal article" date="2015" name="Nature">
        <title>Complex archaea that bridge the gap between prokaryotes and eukaryotes.</title>
        <authorList>
            <person name="Spang A."/>
            <person name="Saw J.H."/>
            <person name="Jorgensen S.L."/>
            <person name="Zaremba-Niedzwiedzka K."/>
            <person name="Martijn J."/>
            <person name="Lind A.E."/>
            <person name="van Eijk R."/>
            <person name="Schleper C."/>
            <person name="Guy L."/>
            <person name="Ettema T.J."/>
        </authorList>
    </citation>
    <scope>NUCLEOTIDE SEQUENCE</scope>
</reference>
<gene>
    <name evidence="2" type="ORF">LCGC14_0845400</name>
</gene>
<protein>
    <submittedName>
        <fullName evidence="2">Uncharacterized protein</fullName>
    </submittedName>
</protein>